<name>A0A385Z1Z9_9PSED</name>
<evidence type="ECO:0000313" key="4">
    <source>
        <dbReference type="EMBL" id="AYC33269.1"/>
    </source>
</evidence>
<evidence type="ECO:0000313" key="5">
    <source>
        <dbReference type="Proteomes" id="UP000265560"/>
    </source>
</evidence>
<evidence type="ECO:0000256" key="3">
    <source>
        <dbReference type="SAM" id="Phobius"/>
    </source>
</evidence>
<proteinExistence type="predicted"/>
<reference evidence="5" key="1">
    <citation type="submission" date="2018-09" db="EMBL/GenBank/DDBJ databases">
        <authorList>
            <person name="Zhu H."/>
        </authorList>
    </citation>
    <scope>NUCLEOTIDE SEQUENCE [LARGE SCALE GENOMIC DNA]</scope>
    <source>
        <strain evidence="5">K2W31S-8</strain>
    </source>
</reference>
<keyword evidence="3" id="KW-0812">Transmembrane</keyword>
<evidence type="ECO:0000256" key="1">
    <source>
        <dbReference type="SAM" id="Coils"/>
    </source>
</evidence>
<dbReference type="EMBL" id="CP032419">
    <property type="protein sequence ID" value="AYC33269.1"/>
    <property type="molecule type" value="Genomic_DNA"/>
</dbReference>
<keyword evidence="1" id="KW-0175">Coiled coil</keyword>
<gene>
    <name evidence="4" type="ORF">D3880_13325</name>
</gene>
<sequence length="261" mass="29767">MTDTTPPQTGAEATAQANQPHPWAELGPEQFHLLRLAPLATDRYTGMRPLRFVELGRMERHSPMQSLLRLSIHLPGQRLRREQNVLEVWADHRSKEVRFGADSGLHLEPLNRGLGRFLLAQGIAWAKQRWAHYRVEGGALGIKDALSDDARARRDHFLRTQGFEVGYQDALQLKAQYSADRVNALHSDWHKDKVQIVGLLDAAAMLEQADHNLQEQETKIRKLEERITVFKREDGTLRFTITCLVAFAVFQAGLLIWIATR</sequence>
<dbReference type="Proteomes" id="UP000265560">
    <property type="component" value="Chromosome"/>
</dbReference>
<organism evidence="4 5">
    <name type="scientific">Pseudomonas cavernae</name>
    <dbReference type="NCBI Taxonomy" id="2320867"/>
    <lineage>
        <taxon>Bacteria</taxon>
        <taxon>Pseudomonadati</taxon>
        <taxon>Pseudomonadota</taxon>
        <taxon>Gammaproteobacteria</taxon>
        <taxon>Pseudomonadales</taxon>
        <taxon>Pseudomonadaceae</taxon>
        <taxon>Pseudomonas</taxon>
    </lineage>
</organism>
<keyword evidence="3" id="KW-1133">Transmembrane helix</keyword>
<feature type="coiled-coil region" evidence="1">
    <location>
        <begin position="199"/>
        <end position="233"/>
    </location>
</feature>
<keyword evidence="3" id="KW-0472">Membrane</keyword>
<evidence type="ECO:0000256" key="2">
    <source>
        <dbReference type="SAM" id="MobiDB-lite"/>
    </source>
</evidence>
<keyword evidence="5" id="KW-1185">Reference proteome</keyword>
<dbReference type="KEGG" id="pcav:D3880_13325"/>
<feature type="region of interest" description="Disordered" evidence="2">
    <location>
        <begin position="1"/>
        <end position="23"/>
    </location>
</feature>
<dbReference type="AlphaFoldDB" id="A0A385Z1Z9"/>
<feature type="transmembrane region" description="Helical" evidence="3">
    <location>
        <begin position="236"/>
        <end position="259"/>
    </location>
</feature>
<dbReference type="RefSeq" id="WP_119893927.1">
    <property type="nucleotide sequence ID" value="NZ_CP032419.1"/>
</dbReference>
<protein>
    <submittedName>
        <fullName evidence="4">Uncharacterized protein</fullName>
    </submittedName>
</protein>
<dbReference type="OrthoDB" id="7009097at2"/>
<accession>A0A385Z1Z9</accession>